<evidence type="ECO:0000256" key="9">
    <source>
        <dbReference type="ARBA" id="ARBA00022837"/>
    </source>
</evidence>
<dbReference type="Pfam" id="PF02806">
    <property type="entry name" value="Alpha-amylase_C"/>
    <property type="match status" value="1"/>
</dbReference>
<dbReference type="InterPro" id="IPR017853">
    <property type="entry name" value="GH"/>
</dbReference>
<feature type="domain" description="Glycosyl hydrolase family 13 catalytic" evidence="18">
    <location>
        <begin position="50"/>
        <end position="594"/>
    </location>
</feature>
<dbReference type="Gene3D" id="2.60.40.1180">
    <property type="entry name" value="Golgi alpha-mannosidase II"/>
    <property type="match status" value="1"/>
</dbReference>
<feature type="compositionally biased region" description="Low complexity" evidence="15">
    <location>
        <begin position="349"/>
        <end position="396"/>
    </location>
</feature>
<name>A0A131Z198_RHIAP</name>
<dbReference type="AlphaFoldDB" id="A0A131Z198"/>
<dbReference type="SMART" id="SM00642">
    <property type="entry name" value="Aamy"/>
    <property type="match status" value="1"/>
</dbReference>
<organism evidence="19">
    <name type="scientific">Rhipicephalus appendiculatus</name>
    <name type="common">Brown ear tick</name>
    <dbReference type="NCBI Taxonomy" id="34631"/>
    <lineage>
        <taxon>Eukaryota</taxon>
        <taxon>Metazoa</taxon>
        <taxon>Ecdysozoa</taxon>
        <taxon>Arthropoda</taxon>
        <taxon>Chelicerata</taxon>
        <taxon>Arachnida</taxon>
        <taxon>Acari</taxon>
        <taxon>Parasitiformes</taxon>
        <taxon>Ixodida</taxon>
        <taxon>Ixodoidea</taxon>
        <taxon>Ixodidae</taxon>
        <taxon>Rhipicephalinae</taxon>
        <taxon>Rhipicephalus</taxon>
        <taxon>Rhipicephalus</taxon>
    </lineage>
</organism>
<dbReference type="GO" id="GO:0046872">
    <property type="term" value="F:metal ion binding"/>
    <property type="evidence" value="ECO:0007669"/>
    <property type="project" value="UniProtKB-KW"/>
</dbReference>
<dbReference type="EC" id="3.2.1.1" evidence="6 14"/>
<sequence>MFSLKACGPTAPSRQWIATLLVATACCLSHNVARAAERQFTDPGFMGDRTTIVELFEWAWPDVAQECEDFLGPFGYGAVQVSPPSENAFLLYTTPGGVSVRSWYERYEPVSYGIASPSGDLQEFADMVRRCNESHVRVFVDVVLNHMTSNIGSGYGYDGTEFNSEAFAYTGVYSAKDFHSHADCGTASGLVEDYSNVVQVRNCKFRGRADLNHMLESVRSRITGYLRQLLSLGVSGFRIDGADYMWPRDLDEIYKRLKEPDQTKVELFDVQPAAYRLMETPSDSESETLSETPSEEPSDTPSETPSETPSQTLSETPSDAPSETTSETPSETPSNTPSDSPSDTPPETPSSTLTEAPTDTQPDSPSDTPSDAPSDAPSDTPAVTAERTTADTETATNVRKRDTTVEQGGETVTPPRLASNFDGPFIYHEMSTLNLRWTEEYESIGAVTNATFFKTYANALNRVRERPLKSLRPFIMEARGAGKAAQVVYVDSHETQRGVDVNDTEGDVVTYRDRKRQVLATVLMLAQPHGVPRVMSSYALDGKFETYVPPKMLGPPFDHMFNTRPVLMRENFECYNGWICEHRWLPIRNMVHFRNWVGAAVAVNWWDDDADAVAFARLQRGFVLVNNGLSVVRGLFNTTLPAGYYCDVLSGSRRDTRTCSGHVVRVRPDGFAELSVDPAAEVPAVALHTQERVFPDYV</sequence>
<keyword evidence="9" id="KW-0106">Calcium</keyword>
<evidence type="ECO:0000259" key="17">
    <source>
        <dbReference type="SMART" id="SM00632"/>
    </source>
</evidence>
<evidence type="ECO:0000256" key="6">
    <source>
        <dbReference type="ARBA" id="ARBA00012595"/>
    </source>
</evidence>
<keyword evidence="11 14" id="KW-0119">Carbohydrate metabolism</keyword>
<reference evidence="19" key="1">
    <citation type="journal article" date="2016" name="Ticks Tick Borne Dis.">
        <title>De novo assembly and annotation of the salivary gland transcriptome of Rhipicephalus appendiculatus male and female ticks during blood feeding.</title>
        <authorList>
            <person name="de Castro M.H."/>
            <person name="de Klerk D."/>
            <person name="Pienaar R."/>
            <person name="Latif A.A."/>
            <person name="Rees D.J."/>
            <person name="Mans B.J."/>
        </authorList>
    </citation>
    <scope>NUCLEOTIDE SEQUENCE</scope>
    <source>
        <tissue evidence="19">Salivary glands</tissue>
    </source>
</reference>
<feature type="domain" description="Alpha-amylase C-terminal" evidence="17">
    <location>
        <begin position="603"/>
        <end position="692"/>
    </location>
</feature>
<evidence type="ECO:0000256" key="1">
    <source>
        <dbReference type="ARBA" id="ARBA00000548"/>
    </source>
</evidence>
<feature type="compositionally biased region" description="Low complexity" evidence="15">
    <location>
        <begin position="299"/>
        <end position="342"/>
    </location>
</feature>
<dbReference type="Pfam" id="PF00128">
    <property type="entry name" value="Alpha-amylase"/>
    <property type="match status" value="1"/>
</dbReference>
<accession>A0A131Z198</accession>
<evidence type="ECO:0000256" key="3">
    <source>
        <dbReference type="ARBA" id="ARBA00001923"/>
    </source>
</evidence>
<evidence type="ECO:0000256" key="15">
    <source>
        <dbReference type="SAM" id="MobiDB-lite"/>
    </source>
</evidence>
<dbReference type="GO" id="GO:0004556">
    <property type="term" value="F:alpha-amylase activity"/>
    <property type="evidence" value="ECO:0007669"/>
    <property type="project" value="UniProtKB-UniRule"/>
</dbReference>
<evidence type="ECO:0000313" key="19">
    <source>
        <dbReference type="EMBL" id="JAP84698.1"/>
    </source>
</evidence>
<protein>
    <recommendedName>
        <fullName evidence="6 14">Alpha-amylase</fullName>
        <ecNumber evidence="6 14">3.2.1.1</ecNumber>
    </recommendedName>
</protein>
<evidence type="ECO:0000256" key="7">
    <source>
        <dbReference type="ARBA" id="ARBA00022723"/>
    </source>
</evidence>
<evidence type="ECO:0000256" key="10">
    <source>
        <dbReference type="ARBA" id="ARBA00023214"/>
    </source>
</evidence>
<keyword evidence="12 14" id="KW-0326">Glycosidase</keyword>
<evidence type="ECO:0000256" key="13">
    <source>
        <dbReference type="RuleBase" id="RU003615"/>
    </source>
</evidence>
<feature type="chain" id="PRO_5007286496" description="Alpha-amylase" evidence="16">
    <location>
        <begin position="36"/>
        <end position="698"/>
    </location>
</feature>
<keyword evidence="8 14" id="KW-0378">Hydrolase</keyword>
<dbReference type="InterPro" id="IPR013780">
    <property type="entry name" value="Glyco_hydro_b"/>
</dbReference>
<dbReference type="PRINTS" id="PR00110">
    <property type="entry name" value="ALPHAAMYLASE"/>
</dbReference>
<dbReference type="Gene3D" id="3.20.20.80">
    <property type="entry name" value="Glycosidases"/>
    <property type="match status" value="2"/>
</dbReference>
<dbReference type="PROSITE" id="PS51257">
    <property type="entry name" value="PROKAR_LIPOPROTEIN"/>
    <property type="match status" value="1"/>
</dbReference>
<evidence type="ECO:0000256" key="11">
    <source>
        <dbReference type="ARBA" id="ARBA00023277"/>
    </source>
</evidence>
<feature type="signal peptide" evidence="16">
    <location>
        <begin position="1"/>
        <end position="35"/>
    </location>
</feature>
<evidence type="ECO:0000256" key="12">
    <source>
        <dbReference type="ARBA" id="ARBA00023295"/>
    </source>
</evidence>
<evidence type="ECO:0000256" key="14">
    <source>
        <dbReference type="RuleBase" id="RU361134"/>
    </source>
</evidence>
<feature type="compositionally biased region" description="Acidic residues" evidence="15">
    <location>
        <begin position="282"/>
        <end position="298"/>
    </location>
</feature>
<dbReference type="InterPro" id="IPR006047">
    <property type="entry name" value="GH13_cat_dom"/>
</dbReference>
<dbReference type="GO" id="GO:0005975">
    <property type="term" value="P:carbohydrate metabolic process"/>
    <property type="evidence" value="ECO:0007669"/>
    <property type="project" value="InterPro"/>
</dbReference>
<dbReference type="EMBL" id="GEDV01003859">
    <property type="protein sequence ID" value="JAP84698.1"/>
    <property type="molecule type" value="Transcribed_RNA"/>
</dbReference>
<evidence type="ECO:0000256" key="5">
    <source>
        <dbReference type="ARBA" id="ARBA00011245"/>
    </source>
</evidence>
<evidence type="ECO:0000256" key="2">
    <source>
        <dbReference type="ARBA" id="ARBA00001913"/>
    </source>
</evidence>
<dbReference type="SUPFAM" id="SSF51445">
    <property type="entry name" value="(Trans)glycosidases"/>
    <property type="match status" value="2"/>
</dbReference>
<proteinExistence type="inferred from homology"/>
<dbReference type="InterPro" id="IPR006048">
    <property type="entry name" value="A-amylase/branching_C"/>
</dbReference>
<comment type="cofactor">
    <cofactor evidence="3">
        <name>chloride</name>
        <dbReference type="ChEBI" id="CHEBI:17996"/>
    </cofactor>
</comment>
<evidence type="ECO:0000256" key="16">
    <source>
        <dbReference type="SAM" id="SignalP"/>
    </source>
</evidence>
<dbReference type="PANTHER" id="PTHR43447">
    <property type="entry name" value="ALPHA-AMYLASE"/>
    <property type="match status" value="1"/>
</dbReference>
<keyword evidence="7" id="KW-0479">Metal-binding</keyword>
<comment type="catalytic activity">
    <reaction evidence="1 14">
        <text>Endohydrolysis of (1-&gt;4)-alpha-D-glucosidic linkages in polysaccharides containing three or more (1-&gt;4)-alpha-linked D-glucose units.</text>
        <dbReference type="EC" id="3.2.1.1"/>
    </reaction>
</comment>
<comment type="similarity">
    <text evidence="4 13">Belongs to the glycosyl hydrolase 13 family.</text>
</comment>
<evidence type="ECO:0000256" key="8">
    <source>
        <dbReference type="ARBA" id="ARBA00022801"/>
    </source>
</evidence>
<dbReference type="InterPro" id="IPR006046">
    <property type="entry name" value="Alpha_amylase"/>
</dbReference>
<evidence type="ECO:0000259" key="18">
    <source>
        <dbReference type="SMART" id="SM00642"/>
    </source>
</evidence>
<keyword evidence="16" id="KW-0732">Signal</keyword>
<keyword evidence="10" id="KW-0868">Chloride</keyword>
<evidence type="ECO:0000256" key="4">
    <source>
        <dbReference type="ARBA" id="ARBA00008061"/>
    </source>
</evidence>
<comment type="subunit">
    <text evidence="5">Monomer.</text>
</comment>
<feature type="region of interest" description="Disordered" evidence="15">
    <location>
        <begin position="275"/>
        <end position="417"/>
    </location>
</feature>
<comment type="cofactor">
    <cofactor evidence="2">
        <name>Ca(2+)</name>
        <dbReference type="ChEBI" id="CHEBI:29108"/>
    </cofactor>
</comment>
<dbReference type="SUPFAM" id="SSF51011">
    <property type="entry name" value="Glycosyl hydrolase domain"/>
    <property type="match status" value="1"/>
</dbReference>
<dbReference type="InterPro" id="IPR031319">
    <property type="entry name" value="A-amylase_C"/>
</dbReference>
<dbReference type="SMART" id="SM00632">
    <property type="entry name" value="Aamy_C"/>
    <property type="match status" value="1"/>
</dbReference>